<dbReference type="AlphaFoldDB" id="A0A091ML41"/>
<dbReference type="GO" id="GO:0003964">
    <property type="term" value="F:RNA-directed DNA polymerase activity"/>
    <property type="evidence" value="ECO:0007669"/>
    <property type="project" value="UniProtKB-KW"/>
</dbReference>
<dbReference type="SUPFAM" id="SSF53098">
    <property type="entry name" value="Ribonuclease H-like"/>
    <property type="match status" value="2"/>
</dbReference>
<feature type="non-terminal residue" evidence="13">
    <location>
        <position position="1"/>
    </location>
</feature>
<dbReference type="Gene3D" id="1.10.10.200">
    <property type="match status" value="1"/>
</dbReference>
<dbReference type="InterPro" id="IPR001584">
    <property type="entry name" value="Integrase_cat-core"/>
</dbReference>
<dbReference type="InterPro" id="IPR002156">
    <property type="entry name" value="RNaseH_domain"/>
</dbReference>
<dbReference type="InterPro" id="IPR017856">
    <property type="entry name" value="Integrase-like_N"/>
</dbReference>
<proteinExistence type="predicted"/>
<keyword evidence="2" id="KW-0808">Transferase</keyword>
<keyword evidence="4" id="KW-0540">Nuclease</keyword>
<evidence type="ECO:0000259" key="10">
    <source>
        <dbReference type="PROSITE" id="PS50876"/>
    </source>
</evidence>
<keyword evidence="5" id="KW-0479">Metal-binding</keyword>
<dbReference type="PANTHER" id="PTHR41694">
    <property type="entry name" value="ENDOGENOUS RETROVIRUS GROUP K MEMBER POL PROTEIN"/>
    <property type="match status" value="1"/>
</dbReference>
<evidence type="ECO:0000259" key="11">
    <source>
        <dbReference type="PROSITE" id="PS50879"/>
    </source>
</evidence>
<evidence type="ECO:0000256" key="1">
    <source>
        <dbReference type="ARBA" id="ARBA00012493"/>
    </source>
</evidence>
<dbReference type="PANTHER" id="PTHR41694:SF3">
    <property type="entry name" value="RNA-DIRECTED DNA POLYMERASE-RELATED"/>
    <property type="match status" value="1"/>
</dbReference>
<keyword evidence="14" id="KW-1185">Reference proteome</keyword>
<evidence type="ECO:0000313" key="14">
    <source>
        <dbReference type="Proteomes" id="UP000053537"/>
    </source>
</evidence>
<keyword evidence="6" id="KW-0255">Endonuclease</keyword>
<dbReference type="GO" id="GO:0008270">
    <property type="term" value="F:zinc ion binding"/>
    <property type="evidence" value="ECO:0007669"/>
    <property type="project" value="UniProtKB-KW"/>
</dbReference>
<evidence type="ECO:0000256" key="5">
    <source>
        <dbReference type="ARBA" id="ARBA00022723"/>
    </source>
</evidence>
<dbReference type="Gene3D" id="3.30.420.10">
    <property type="entry name" value="Ribonuclease H-like superfamily/Ribonuclease H"/>
    <property type="match status" value="2"/>
</dbReference>
<evidence type="ECO:0000256" key="2">
    <source>
        <dbReference type="ARBA" id="ARBA00022679"/>
    </source>
</evidence>
<dbReference type="PROSITE" id="PS50879">
    <property type="entry name" value="RNASE_H_1"/>
    <property type="match status" value="1"/>
</dbReference>
<protein>
    <recommendedName>
        <fullName evidence="1">RNA-directed DNA polymerase</fullName>
        <ecNumber evidence="1">2.7.7.49</ecNumber>
    </recommendedName>
</protein>
<dbReference type="PROSITE" id="PS50876">
    <property type="entry name" value="ZF_INTEGRASE"/>
    <property type="match status" value="1"/>
</dbReference>
<feature type="non-terminal residue" evidence="13">
    <location>
        <position position="270"/>
    </location>
</feature>
<evidence type="ECO:0000256" key="8">
    <source>
        <dbReference type="ARBA" id="ARBA00022918"/>
    </source>
</evidence>
<dbReference type="SUPFAM" id="SSF46919">
    <property type="entry name" value="N-terminal Zn binding domain of HIV integrase"/>
    <property type="match status" value="1"/>
</dbReference>
<dbReference type="InterPro" id="IPR012337">
    <property type="entry name" value="RNaseH-like_sf"/>
</dbReference>
<dbReference type="Proteomes" id="UP000053537">
    <property type="component" value="Unassembled WGS sequence"/>
</dbReference>
<keyword evidence="8" id="KW-0695">RNA-directed DNA polymerase</keyword>
<name>A0A091ML41_9PASS</name>
<dbReference type="Pfam" id="PF00075">
    <property type="entry name" value="RNase_H"/>
    <property type="match status" value="1"/>
</dbReference>
<dbReference type="Pfam" id="PF00665">
    <property type="entry name" value="rve"/>
    <property type="match status" value="1"/>
</dbReference>
<gene>
    <name evidence="13" type="ORF">N310_11989</name>
</gene>
<dbReference type="EC" id="2.7.7.49" evidence="1"/>
<evidence type="ECO:0000256" key="3">
    <source>
        <dbReference type="ARBA" id="ARBA00022695"/>
    </source>
</evidence>
<dbReference type="InterPro" id="IPR036397">
    <property type="entry name" value="RNaseH_sf"/>
</dbReference>
<dbReference type="GO" id="GO:0035613">
    <property type="term" value="F:RNA stem-loop binding"/>
    <property type="evidence" value="ECO:0007669"/>
    <property type="project" value="TreeGrafter"/>
</dbReference>
<dbReference type="InterPro" id="IPR003308">
    <property type="entry name" value="Integrase_Zn-bd_dom_N"/>
</dbReference>
<evidence type="ECO:0000256" key="6">
    <source>
        <dbReference type="ARBA" id="ARBA00022759"/>
    </source>
</evidence>
<keyword evidence="7" id="KW-0378">Hydrolase</keyword>
<dbReference type="PROSITE" id="PS50994">
    <property type="entry name" value="INTEGRASE"/>
    <property type="match status" value="1"/>
</dbReference>
<sequence>SAQMAELYSVYQAICKYSEALNIFTDSLYIVQALRWLETVPLIRSKVSFIQQHLGLIQSLLLQRDNPIYIGHLRSHTKLPGPLTQGNEKADQLTKIFAFNVQEATRLHQLHHLPSRSLQKMCHISRQQAREIVKRCSSCVSLLPIPHYGINPRGLLPNDIWQMDVTHIPSFGKQSLVHVTIDTFSHFAAVSALTGEKFSHVVTHLLHCFATLGIPKTLKTDNGPAYVSTKFRQFCAQFSIYHKTGIPYNPQGQGIVEKFNHTLKSQLKKQ</sequence>
<evidence type="ECO:0000256" key="4">
    <source>
        <dbReference type="ARBA" id="ARBA00022722"/>
    </source>
</evidence>
<evidence type="ECO:0000256" key="9">
    <source>
        <dbReference type="PROSITE-ProRule" id="PRU00450"/>
    </source>
</evidence>
<evidence type="ECO:0000259" key="12">
    <source>
        <dbReference type="PROSITE" id="PS50994"/>
    </source>
</evidence>
<dbReference type="GO" id="GO:0015074">
    <property type="term" value="P:DNA integration"/>
    <property type="evidence" value="ECO:0007669"/>
    <property type="project" value="InterPro"/>
</dbReference>
<evidence type="ECO:0000256" key="7">
    <source>
        <dbReference type="ARBA" id="ARBA00022801"/>
    </source>
</evidence>
<evidence type="ECO:0000313" key="13">
    <source>
        <dbReference type="EMBL" id="KFP75015.1"/>
    </source>
</evidence>
<feature type="domain" description="Integrase-type" evidence="10">
    <location>
        <begin position="99"/>
        <end position="140"/>
    </location>
</feature>
<dbReference type="GO" id="GO:0004523">
    <property type="term" value="F:RNA-DNA hybrid ribonuclease activity"/>
    <property type="evidence" value="ECO:0007669"/>
    <property type="project" value="InterPro"/>
</dbReference>
<organism evidence="13 14">
    <name type="scientific">Acanthisitta chloris</name>
    <name type="common">rifleman</name>
    <dbReference type="NCBI Taxonomy" id="57068"/>
    <lineage>
        <taxon>Eukaryota</taxon>
        <taxon>Metazoa</taxon>
        <taxon>Chordata</taxon>
        <taxon>Craniata</taxon>
        <taxon>Vertebrata</taxon>
        <taxon>Euteleostomi</taxon>
        <taxon>Archelosauria</taxon>
        <taxon>Archosauria</taxon>
        <taxon>Dinosauria</taxon>
        <taxon>Saurischia</taxon>
        <taxon>Theropoda</taxon>
        <taxon>Coelurosauria</taxon>
        <taxon>Aves</taxon>
        <taxon>Neognathae</taxon>
        <taxon>Neoaves</taxon>
        <taxon>Telluraves</taxon>
        <taxon>Australaves</taxon>
        <taxon>Passeriformes</taxon>
        <taxon>Acanthisittidae</taxon>
        <taxon>Acanthisitta</taxon>
    </lineage>
</organism>
<accession>A0A091ML41</accession>
<feature type="domain" description="RNase H type-1" evidence="11">
    <location>
        <begin position="1"/>
        <end position="99"/>
    </location>
</feature>
<keyword evidence="3" id="KW-0548">Nucleotidyltransferase</keyword>
<dbReference type="Pfam" id="PF02022">
    <property type="entry name" value="Integrase_Zn"/>
    <property type="match status" value="1"/>
</dbReference>
<dbReference type="EMBL" id="KK829058">
    <property type="protein sequence ID" value="KFP75015.1"/>
    <property type="molecule type" value="Genomic_DNA"/>
</dbReference>
<feature type="domain" description="Integrase catalytic" evidence="12">
    <location>
        <begin position="153"/>
        <end position="270"/>
    </location>
</feature>
<reference evidence="13 14" key="1">
    <citation type="submission" date="2014-04" db="EMBL/GenBank/DDBJ databases">
        <title>Genome evolution of avian class.</title>
        <authorList>
            <person name="Zhang G."/>
            <person name="Li C."/>
        </authorList>
    </citation>
    <scope>NUCLEOTIDE SEQUENCE [LARGE SCALE GENOMIC DNA]</scope>
    <source>
        <strain evidence="13">BGI_N310</strain>
    </source>
</reference>
<keyword evidence="9" id="KW-0863">Zinc-finger</keyword>
<keyword evidence="9" id="KW-0862">Zinc</keyword>